<protein>
    <submittedName>
        <fullName evidence="4">Coiled-coil domain-containing protein 40-like</fullName>
    </submittedName>
</protein>
<organism evidence="3 4">
    <name type="scientific">Octopus sinensis</name>
    <name type="common">East Asian common octopus</name>
    <dbReference type="NCBI Taxonomy" id="2607531"/>
    <lineage>
        <taxon>Eukaryota</taxon>
        <taxon>Metazoa</taxon>
        <taxon>Spiralia</taxon>
        <taxon>Lophotrochozoa</taxon>
        <taxon>Mollusca</taxon>
        <taxon>Cephalopoda</taxon>
        <taxon>Coleoidea</taxon>
        <taxon>Octopodiformes</taxon>
        <taxon>Octopoda</taxon>
        <taxon>Incirrata</taxon>
        <taxon>Octopodidae</taxon>
        <taxon>Octopus</taxon>
    </lineage>
</organism>
<feature type="coiled-coil region" evidence="1">
    <location>
        <begin position="83"/>
        <end position="152"/>
    </location>
</feature>
<evidence type="ECO:0000256" key="1">
    <source>
        <dbReference type="SAM" id="Coils"/>
    </source>
</evidence>
<dbReference type="Proteomes" id="UP000515154">
    <property type="component" value="Unplaced"/>
</dbReference>
<name>A0A6P7TSC3_9MOLL</name>
<accession>A0A6P7TSC3</accession>
<dbReference type="PANTHER" id="PTHR16275:SF8">
    <property type="entry name" value="COILED-COIL DOMAIN-CONTAINING PROTEIN 40"/>
    <property type="match status" value="1"/>
</dbReference>
<evidence type="ECO:0000256" key="2">
    <source>
        <dbReference type="SAM" id="MobiDB-lite"/>
    </source>
</evidence>
<proteinExistence type="predicted"/>
<feature type="region of interest" description="Disordered" evidence="2">
    <location>
        <begin position="1"/>
        <end position="46"/>
    </location>
</feature>
<dbReference type="GO" id="GO:0005737">
    <property type="term" value="C:cytoplasm"/>
    <property type="evidence" value="ECO:0007669"/>
    <property type="project" value="TreeGrafter"/>
</dbReference>
<dbReference type="PANTHER" id="PTHR16275">
    <property type="entry name" value="COILED-COIL DOMAIN-CONTAINING PROTEIN 40"/>
    <property type="match status" value="1"/>
</dbReference>
<dbReference type="GO" id="GO:0035082">
    <property type="term" value="P:axoneme assembly"/>
    <property type="evidence" value="ECO:0007669"/>
    <property type="project" value="InterPro"/>
</dbReference>
<dbReference type="KEGG" id="osn:115228797"/>
<evidence type="ECO:0000313" key="3">
    <source>
        <dbReference type="Proteomes" id="UP000515154"/>
    </source>
</evidence>
<gene>
    <name evidence="4" type="primary">LOC115228797</name>
</gene>
<keyword evidence="3" id="KW-1185">Reference proteome</keyword>
<sequence length="253" mass="29351">MSQENLSDISFEERNQNEGLVAENSVINNSEIKSSNENDGCTEDMSPSEIIEETVTEMERNSNGEMQSVDEITILDPNHPLMIRFQKQLFEHLTKQREKYELESATLKDQLNKSKDKREEIGVRLYERQQELASLQAQLEDLMEQLSEKSLTNERTLYEIEEHRKIANKLRDTSTEESKEENPSGELDLSIQNIGNIESELKEIFLVEQDVIHMQANIEKLNAIVCSKKAKEEELFNDTILQEKDFIKKLKVV</sequence>
<evidence type="ECO:0000313" key="4">
    <source>
        <dbReference type="RefSeq" id="XP_029655144.1"/>
    </source>
</evidence>
<reference evidence="4" key="1">
    <citation type="submission" date="2025-08" db="UniProtKB">
        <authorList>
            <consortium name="RefSeq"/>
        </authorList>
    </citation>
    <scope>IDENTIFICATION</scope>
</reference>
<dbReference type="InterPro" id="IPR037386">
    <property type="entry name" value="CCDC40"/>
</dbReference>
<dbReference type="RefSeq" id="XP_029655144.1">
    <property type="nucleotide sequence ID" value="XM_029799284.1"/>
</dbReference>
<dbReference type="AlphaFoldDB" id="A0A6P7TSC3"/>
<feature type="compositionally biased region" description="Low complexity" evidence="2">
    <location>
        <begin position="23"/>
        <end position="38"/>
    </location>
</feature>
<keyword evidence="1" id="KW-0175">Coiled coil</keyword>